<dbReference type="AlphaFoldDB" id="A0A011NHE1"/>
<dbReference type="PATRIC" id="fig|1454003.3.peg.638"/>
<dbReference type="PROSITE" id="PS50949">
    <property type="entry name" value="HTH_GNTR"/>
    <property type="match status" value="1"/>
</dbReference>
<dbReference type="Gene3D" id="1.10.10.10">
    <property type="entry name" value="Winged helix-like DNA-binding domain superfamily/Winged helix DNA-binding domain"/>
    <property type="match status" value="1"/>
</dbReference>
<dbReference type="SMART" id="SM00345">
    <property type="entry name" value="HTH_GNTR"/>
    <property type="match status" value="1"/>
</dbReference>
<dbReference type="SMART" id="SM00895">
    <property type="entry name" value="FCD"/>
    <property type="match status" value="1"/>
</dbReference>
<comment type="caution">
    <text evidence="5">The sequence shown here is derived from an EMBL/GenBank/DDBJ whole genome shotgun (WGS) entry which is preliminary data.</text>
</comment>
<dbReference type="SUPFAM" id="SSF46785">
    <property type="entry name" value="Winged helix' DNA-binding domain"/>
    <property type="match status" value="1"/>
</dbReference>
<dbReference type="InterPro" id="IPR011711">
    <property type="entry name" value="GntR_C"/>
</dbReference>
<evidence type="ECO:0000256" key="3">
    <source>
        <dbReference type="ARBA" id="ARBA00023163"/>
    </source>
</evidence>
<evidence type="ECO:0000256" key="1">
    <source>
        <dbReference type="ARBA" id="ARBA00023015"/>
    </source>
</evidence>
<reference evidence="5 6" key="1">
    <citation type="submission" date="2014-02" db="EMBL/GenBank/DDBJ databases">
        <title>Expanding our view of genomic diversity in Candidatus Accumulibacter clades.</title>
        <authorList>
            <person name="Skennerton C.T."/>
            <person name="Barr J.J."/>
            <person name="Slater F.R."/>
            <person name="Bond P.L."/>
            <person name="Tyson G.W."/>
        </authorList>
    </citation>
    <scope>NUCLEOTIDE SEQUENCE [LARGE SCALE GENOMIC DNA]</scope>
    <source>
        <strain evidence="6">BA-92</strain>
    </source>
</reference>
<dbReference type="InterPro" id="IPR008920">
    <property type="entry name" value="TF_FadR/GntR_C"/>
</dbReference>
<keyword evidence="2" id="KW-0238">DNA-binding</keyword>
<dbReference type="InterPro" id="IPR036388">
    <property type="entry name" value="WH-like_DNA-bd_sf"/>
</dbReference>
<dbReference type="PANTHER" id="PTHR43537">
    <property type="entry name" value="TRANSCRIPTIONAL REGULATOR, GNTR FAMILY"/>
    <property type="match status" value="1"/>
</dbReference>
<feature type="domain" description="HTH gntR-type" evidence="4">
    <location>
        <begin position="18"/>
        <end position="85"/>
    </location>
</feature>
<dbReference type="STRING" id="1454003.AW10_00625"/>
<protein>
    <submittedName>
        <fullName evidence="5">Putative HTH-type transcriptional regulator YdfH</fullName>
    </submittedName>
</protein>
<keyword evidence="3" id="KW-0804">Transcription</keyword>
<dbReference type="Pfam" id="PF00392">
    <property type="entry name" value="GntR"/>
    <property type="match status" value="1"/>
</dbReference>
<dbReference type="GO" id="GO:0003700">
    <property type="term" value="F:DNA-binding transcription factor activity"/>
    <property type="evidence" value="ECO:0007669"/>
    <property type="project" value="InterPro"/>
</dbReference>
<organism evidence="5 6">
    <name type="scientific">Candidatus Accumulibacter appositus</name>
    <dbReference type="NCBI Taxonomy" id="1454003"/>
    <lineage>
        <taxon>Bacteria</taxon>
        <taxon>Pseudomonadati</taxon>
        <taxon>Pseudomonadota</taxon>
        <taxon>Betaproteobacteria</taxon>
        <taxon>Candidatus Accumulibacter</taxon>
    </lineage>
</organism>
<dbReference type="SUPFAM" id="SSF48008">
    <property type="entry name" value="GntR ligand-binding domain-like"/>
    <property type="match status" value="1"/>
</dbReference>
<gene>
    <name evidence="5" type="primary">ydfH_1</name>
    <name evidence="5" type="ORF">AW10_00625</name>
</gene>
<dbReference type="EMBL" id="JEMX01000012">
    <property type="protein sequence ID" value="EXI82178.1"/>
    <property type="molecule type" value="Genomic_DNA"/>
</dbReference>
<dbReference type="InterPro" id="IPR036390">
    <property type="entry name" value="WH_DNA-bd_sf"/>
</dbReference>
<dbReference type="Proteomes" id="UP000021816">
    <property type="component" value="Unassembled WGS sequence"/>
</dbReference>
<dbReference type="PANTHER" id="PTHR43537:SF41">
    <property type="entry name" value="TRANSCRIPTIONAL REGULATORY PROTEIN"/>
    <property type="match status" value="1"/>
</dbReference>
<evidence type="ECO:0000313" key="5">
    <source>
        <dbReference type="EMBL" id="EXI82178.1"/>
    </source>
</evidence>
<accession>A0A011NHE1</accession>
<dbReference type="InterPro" id="IPR000524">
    <property type="entry name" value="Tscrpt_reg_HTH_GntR"/>
</dbReference>
<dbReference type="Pfam" id="PF07729">
    <property type="entry name" value="FCD"/>
    <property type="match status" value="1"/>
</dbReference>
<keyword evidence="1" id="KW-0805">Transcription regulation</keyword>
<dbReference type="Gene3D" id="1.20.120.530">
    <property type="entry name" value="GntR ligand-binding domain-like"/>
    <property type="match status" value="1"/>
</dbReference>
<evidence type="ECO:0000256" key="2">
    <source>
        <dbReference type="ARBA" id="ARBA00023125"/>
    </source>
</evidence>
<evidence type="ECO:0000313" key="6">
    <source>
        <dbReference type="Proteomes" id="UP000021816"/>
    </source>
</evidence>
<name>A0A011NHE1_9PROT</name>
<proteinExistence type="predicted"/>
<dbReference type="GO" id="GO:0003677">
    <property type="term" value="F:DNA binding"/>
    <property type="evidence" value="ECO:0007669"/>
    <property type="project" value="UniProtKB-KW"/>
</dbReference>
<dbReference type="CDD" id="cd07377">
    <property type="entry name" value="WHTH_GntR"/>
    <property type="match status" value="1"/>
</dbReference>
<sequence precursor="true">MPIPSALELISAQKIPRLSASDHVAQMLKKAIVDGVLPAGEMLRQDEIASHFHVSKIPVREALKHLEAKGLVTFLPNRGAVVASLSAAEIGEYMEIRAMLEARAARLSAPLIDEQAIARARQHLESFALATDAGRWGELNWLFHSTLYAAAERPILLAEIRSLYYKVERYVRALLSITTELPKTLHEHAEILDAFVRRDPDAAAELTRAHVLAAGASLVHYLNYHRSKGGNK</sequence>
<evidence type="ECO:0000259" key="4">
    <source>
        <dbReference type="PROSITE" id="PS50949"/>
    </source>
</evidence>